<keyword evidence="2" id="KW-1185">Reference proteome</keyword>
<protein>
    <submittedName>
        <fullName evidence="1">Uncharacterized protein</fullName>
    </submittedName>
</protein>
<sequence length="213" mass="24647">MEESNPRSKGELWEEIKLFFEVDETGKQFLMNRLGILIRNFRRKLYAYYIKPNLGNTKKLSKISIHDRALITEKYDCCVTKDYESTKDVKVCSSDGTRGYTTLRRKLIEEKVISNEEMPPRSIMLCKGRESKGEFKDEDVKLMSDKLMEHEKQIKVGQLNVEAGTDALTLVFGKEKGGFLKGVGTEVTYNRYFNVPRYKGSSKEEIKYLKVAL</sequence>
<dbReference type="AlphaFoldDB" id="A0AA35Z5T9"/>
<accession>A0AA35Z5T9</accession>
<dbReference type="Proteomes" id="UP001177003">
    <property type="component" value="Chromosome 5"/>
</dbReference>
<proteinExistence type="predicted"/>
<reference evidence="1" key="1">
    <citation type="submission" date="2023-04" db="EMBL/GenBank/DDBJ databases">
        <authorList>
            <person name="Vijverberg K."/>
            <person name="Xiong W."/>
            <person name="Schranz E."/>
        </authorList>
    </citation>
    <scope>NUCLEOTIDE SEQUENCE</scope>
</reference>
<organism evidence="1 2">
    <name type="scientific">Lactuca saligna</name>
    <name type="common">Willowleaf lettuce</name>
    <dbReference type="NCBI Taxonomy" id="75948"/>
    <lineage>
        <taxon>Eukaryota</taxon>
        <taxon>Viridiplantae</taxon>
        <taxon>Streptophyta</taxon>
        <taxon>Embryophyta</taxon>
        <taxon>Tracheophyta</taxon>
        <taxon>Spermatophyta</taxon>
        <taxon>Magnoliopsida</taxon>
        <taxon>eudicotyledons</taxon>
        <taxon>Gunneridae</taxon>
        <taxon>Pentapetalae</taxon>
        <taxon>asterids</taxon>
        <taxon>campanulids</taxon>
        <taxon>Asterales</taxon>
        <taxon>Asteraceae</taxon>
        <taxon>Cichorioideae</taxon>
        <taxon>Cichorieae</taxon>
        <taxon>Lactucinae</taxon>
        <taxon>Lactuca</taxon>
    </lineage>
</organism>
<name>A0AA35Z5T9_LACSI</name>
<evidence type="ECO:0000313" key="1">
    <source>
        <dbReference type="EMBL" id="CAI9286469.1"/>
    </source>
</evidence>
<evidence type="ECO:0000313" key="2">
    <source>
        <dbReference type="Proteomes" id="UP001177003"/>
    </source>
</evidence>
<dbReference type="PANTHER" id="PTHR33018">
    <property type="entry name" value="OS10G0338966 PROTEIN-RELATED"/>
    <property type="match status" value="1"/>
</dbReference>
<dbReference type="PANTHER" id="PTHR33018:SF34">
    <property type="entry name" value="OS02G0472350 PROTEIN"/>
    <property type="match status" value="1"/>
</dbReference>
<gene>
    <name evidence="1" type="ORF">LSALG_LOCUS25885</name>
</gene>
<dbReference type="EMBL" id="OX465081">
    <property type="protein sequence ID" value="CAI9286469.1"/>
    <property type="molecule type" value="Genomic_DNA"/>
</dbReference>